<comment type="similarity">
    <text evidence="2 4">Belongs to the trehalose phosphatase family.</text>
</comment>
<dbReference type="NCBIfam" id="TIGR00685">
    <property type="entry name" value="T6PP"/>
    <property type="match status" value="1"/>
</dbReference>
<evidence type="ECO:0000313" key="5">
    <source>
        <dbReference type="EMBL" id="MDT9597431.1"/>
    </source>
</evidence>
<comment type="cofactor">
    <cofactor evidence="4">
        <name>Mg(2+)</name>
        <dbReference type="ChEBI" id="CHEBI:18420"/>
    </cofactor>
</comment>
<name>A0ABU3Q1Y3_9SPHN</name>
<keyword evidence="3 4" id="KW-0378">Hydrolase</keyword>
<comment type="function">
    <text evidence="4">Removes the phosphate from trehalose 6-phosphate to produce free trehalose.</text>
</comment>
<accession>A0ABU3Q1Y3</accession>
<evidence type="ECO:0000256" key="4">
    <source>
        <dbReference type="RuleBase" id="RU361117"/>
    </source>
</evidence>
<dbReference type="InterPro" id="IPR023214">
    <property type="entry name" value="HAD_sf"/>
</dbReference>
<dbReference type="EMBL" id="JAVUPU010000001">
    <property type="protein sequence ID" value="MDT9597431.1"/>
    <property type="molecule type" value="Genomic_DNA"/>
</dbReference>
<dbReference type="GO" id="GO:0004805">
    <property type="term" value="F:trehalose-phosphatase activity"/>
    <property type="evidence" value="ECO:0007669"/>
    <property type="project" value="UniProtKB-EC"/>
</dbReference>
<comment type="pathway">
    <text evidence="1 4">Glycan biosynthesis; trehalose biosynthesis.</text>
</comment>
<dbReference type="SUPFAM" id="SSF56784">
    <property type="entry name" value="HAD-like"/>
    <property type="match status" value="1"/>
</dbReference>
<dbReference type="NCBIfam" id="TIGR01484">
    <property type="entry name" value="HAD-SF-IIB"/>
    <property type="match status" value="1"/>
</dbReference>
<dbReference type="PANTHER" id="PTHR43768:SF3">
    <property type="entry name" value="TREHALOSE 6-PHOSPHATE PHOSPHATASE"/>
    <property type="match status" value="1"/>
</dbReference>
<proteinExistence type="inferred from homology"/>
<dbReference type="Pfam" id="PF02358">
    <property type="entry name" value="Trehalose_PPase"/>
    <property type="match status" value="1"/>
</dbReference>
<evidence type="ECO:0000313" key="6">
    <source>
        <dbReference type="Proteomes" id="UP001259572"/>
    </source>
</evidence>
<dbReference type="CDD" id="cd01627">
    <property type="entry name" value="HAD_TPP"/>
    <property type="match status" value="1"/>
</dbReference>
<dbReference type="Gene3D" id="3.40.50.1000">
    <property type="entry name" value="HAD superfamily/HAD-like"/>
    <property type="match status" value="1"/>
</dbReference>
<gene>
    <name evidence="5" type="primary">otsB</name>
    <name evidence="5" type="ORF">RQX22_00505</name>
</gene>
<evidence type="ECO:0000256" key="2">
    <source>
        <dbReference type="ARBA" id="ARBA00008770"/>
    </source>
</evidence>
<comment type="caution">
    <text evidence="5">The sequence shown here is derived from an EMBL/GenBank/DDBJ whole genome shotgun (WGS) entry which is preliminary data.</text>
</comment>
<dbReference type="Proteomes" id="UP001259572">
    <property type="component" value="Unassembled WGS sequence"/>
</dbReference>
<keyword evidence="6" id="KW-1185">Reference proteome</keyword>
<comment type="catalytic activity">
    <reaction evidence="4">
        <text>alpha,alpha-trehalose 6-phosphate + H2O = alpha,alpha-trehalose + phosphate</text>
        <dbReference type="Rhea" id="RHEA:23420"/>
        <dbReference type="ChEBI" id="CHEBI:15377"/>
        <dbReference type="ChEBI" id="CHEBI:16551"/>
        <dbReference type="ChEBI" id="CHEBI:43474"/>
        <dbReference type="ChEBI" id="CHEBI:58429"/>
        <dbReference type="EC" id="3.1.3.12"/>
    </reaction>
</comment>
<organism evidence="5 6">
    <name type="scientific">Sphingosinicella rhizophila</name>
    <dbReference type="NCBI Taxonomy" id="3050082"/>
    <lineage>
        <taxon>Bacteria</taxon>
        <taxon>Pseudomonadati</taxon>
        <taxon>Pseudomonadota</taxon>
        <taxon>Alphaproteobacteria</taxon>
        <taxon>Sphingomonadales</taxon>
        <taxon>Sphingosinicellaceae</taxon>
        <taxon>Sphingosinicella</taxon>
    </lineage>
</organism>
<reference evidence="5 6" key="1">
    <citation type="submission" date="2023-05" db="EMBL/GenBank/DDBJ databases">
        <authorList>
            <person name="Guo Y."/>
        </authorList>
    </citation>
    <scope>NUCLEOTIDE SEQUENCE [LARGE SCALE GENOMIC DNA]</scope>
    <source>
        <strain evidence="5 6">GR2756</strain>
    </source>
</reference>
<keyword evidence="4" id="KW-0460">Magnesium</keyword>
<dbReference type="EC" id="3.1.3.12" evidence="4"/>
<sequence length="247" mass="25810">MADADAVHSSILNGAALFLDFDGTLVELAETPASINVPAKLGHLLGALSEKLEGRVAIVSGRAIRDLQDHLDCSGVAIAGSHGLELLMPDGRRLCPEVPERLAAARSELAAFAASTPGILIEDKPFGVAAHYRQAPAEEAKVVALVRDLAARTGMSLQRGKMVAELRPGGAHKGDAVRALMREPVFAGGRPIFVGDDLTDEDAFSAAADLGGGGVLVGPARATVARWRLRDVAAVARWLNDFAEQGQ</sequence>
<keyword evidence="4" id="KW-0479">Metal-binding</keyword>
<dbReference type="InterPro" id="IPR006379">
    <property type="entry name" value="HAD-SF_hydro_IIB"/>
</dbReference>
<dbReference type="PANTHER" id="PTHR43768">
    <property type="entry name" value="TREHALOSE 6-PHOSPHATE PHOSPHATASE"/>
    <property type="match status" value="1"/>
</dbReference>
<evidence type="ECO:0000256" key="3">
    <source>
        <dbReference type="ARBA" id="ARBA00022801"/>
    </source>
</evidence>
<dbReference type="RefSeq" id="WP_315722653.1">
    <property type="nucleotide sequence ID" value="NZ_JAVUPU010000001.1"/>
</dbReference>
<dbReference type="InterPro" id="IPR003337">
    <property type="entry name" value="Trehalose_PPase"/>
</dbReference>
<dbReference type="InterPro" id="IPR036412">
    <property type="entry name" value="HAD-like_sf"/>
</dbReference>
<dbReference type="InterPro" id="IPR044651">
    <property type="entry name" value="OTSB-like"/>
</dbReference>
<protein>
    <recommendedName>
        <fullName evidence="4">Trehalose 6-phosphate phosphatase</fullName>
        <ecNumber evidence="4">3.1.3.12</ecNumber>
    </recommendedName>
</protein>
<evidence type="ECO:0000256" key="1">
    <source>
        <dbReference type="ARBA" id="ARBA00005199"/>
    </source>
</evidence>
<dbReference type="Gene3D" id="3.30.70.1020">
    <property type="entry name" value="Trehalose-6-phosphate phosphatase related protein, domain 2"/>
    <property type="match status" value="1"/>
</dbReference>